<reference evidence="3" key="1">
    <citation type="journal article" date="2019" name="Int. J. Syst. Evol. Microbiol.">
        <title>The Global Catalogue of Microorganisms (GCM) 10K type strain sequencing project: providing services to taxonomists for standard genome sequencing and annotation.</title>
        <authorList>
            <consortium name="The Broad Institute Genomics Platform"/>
            <consortium name="The Broad Institute Genome Sequencing Center for Infectious Disease"/>
            <person name="Wu L."/>
            <person name="Ma J."/>
        </authorList>
    </citation>
    <scope>NUCLEOTIDE SEQUENCE [LARGE SCALE GENOMIC DNA]</scope>
    <source>
        <strain evidence="3">CGMCC 1.12470</strain>
    </source>
</reference>
<proteinExistence type="predicted"/>
<dbReference type="RefSeq" id="WP_381091414.1">
    <property type="nucleotide sequence ID" value="NZ_JBHUDX010000110.1"/>
</dbReference>
<keyword evidence="3" id="KW-1185">Reference proteome</keyword>
<name>A0ABW4J0C5_9ACTN</name>
<feature type="transmembrane region" description="Helical" evidence="1">
    <location>
        <begin position="156"/>
        <end position="181"/>
    </location>
</feature>
<dbReference type="Proteomes" id="UP001597261">
    <property type="component" value="Unassembled WGS sequence"/>
</dbReference>
<gene>
    <name evidence="2" type="ORF">ACFSL4_33675</name>
</gene>
<evidence type="ECO:0000313" key="3">
    <source>
        <dbReference type="Proteomes" id="UP001597261"/>
    </source>
</evidence>
<evidence type="ECO:0008006" key="4">
    <source>
        <dbReference type="Google" id="ProtNLM"/>
    </source>
</evidence>
<keyword evidence="1" id="KW-1133">Transmembrane helix</keyword>
<dbReference type="EMBL" id="JBHUDX010000110">
    <property type="protein sequence ID" value="MFD1662987.1"/>
    <property type="molecule type" value="Genomic_DNA"/>
</dbReference>
<comment type="caution">
    <text evidence="2">The sequence shown here is derived from an EMBL/GenBank/DDBJ whole genome shotgun (WGS) entry which is preliminary data.</text>
</comment>
<sequence length="258" mass="27169">MQRIGHAFRLSPRTLWLRTVWHRTWGTFTALLGVAVVLASAAALASVPSFTDDERSFLAAGPCPAGSSSSDCLRSVPATVRGTVIREGTRTSEYTLELAGPRSVPSEVDMASPEPLLKHLHRGDAVSVTLWRDYATAVSRDGVTQQTNDTPVDEPVYVAALALALLSVGIFGAHAGGVAALRARRHALRGLPPALVTRGKQAIGAALCAIPAGMVGALTNALGTIVLWAVLVGPVCWLIQRLETQHAGRHARYSAAAC</sequence>
<keyword evidence="1" id="KW-0812">Transmembrane</keyword>
<keyword evidence="1" id="KW-0472">Membrane</keyword>
<organism evidence="2 3">
    <name type="scientific">Streptomyces caeni</name>
    <dbReference type="NCBI Taxonomy" id="2307231"/>
    <lineage>
        <taxon>Bacteria</taxon>
        <taxon>Bacillati</taxon>
        <taxon>Actinomycetota</taxon>
        <taxon>Actinomycetes</taxon>
        <taxon>Kitasatosporales</taxon>
        <taxon>Streptomycetaceae</taxon>
        <taxon>Streptomyces</taxon>
    </lineage>
</organism>
<feature type="transmembrane region" description="Helical" evidence="1">
    <location>
        <begin position="202"/>
        <end position="219"/>
    </location>
</feature>
<evidence type="ECO:0000256" key="1">
    <source>
        <dbReference type="SAM" id="Phobius"/>
    </source>
</evidence>
<evidence type="ECO:0000313" key="2">
    <source>
        <dbReference type="EMBL" id="MFD1662987.1"/>
    </source>
</evidence>
<accession>A0ABW4J0C5</accession>
<protein>
    <recommendedName>
        <fullName evidence="4">ABC transporter permease</fullName>
    </recommendedName>
</protein>